<dbReference type="RefSeq" id="WP_208313698.1">
    <property type="nucleotide sequence ID" value="NZ_JAELYA010000003.1"/>
</dbReference>
<proteinExistence type="predicted"/>
<feature type="domain" description="DUF2169" evidence="1">
    <location>
        <begin position="21"/>
        <end position="374"/>
    </location>
</feature>
<name>A0ABS3TT69_9PSED</name>
<dbReference type="EMBL" id="JAELYA010000003">
    <property type="protein sequence ID" value="MBO3275759.1"/>
    <property type="molecule type" value="Genomic_DNA"/>
</dbReference>
<protein>
    <submittedName>
        <fullName evidence="2">DUF2169 domain-containing protein</fullName>
    </submittedName>
</protein>
<keyword evidence="3" id="KW-1185">Reference proteome</keyword>
<sequence>MEFRNLTPFAAQCYDALDVDDREYRVVVIKVGYDLQVDPQTGDARLSVKDSDPVGLCYVDEYYGAPGQSSVRRESDLAPFKPRCDVILQGHTHAPFGRPSRSWIARLALRRAGNPNAPLLLDKALRISAPRIFYKDYLGWGLYDPQTTSKVPLDWEHAFGGSSRVPNPKHAEDPAQPEWLLNEVCYSNPLGTGWMDKLHRKMARQAGHVPPDNLPVPQITYPDDNFKPPLLVRHPEGSLDAPAMARVVESYGQRPAGFGIVGRAWTPRLQKAGTFDQQWLDERWPGLPGDFDFAYWNGAPQDQQIAYPPPDAVIELSNLLPPACSPHGTVLASLPGHRAFVLAWFEGGGLLPLNAVIDTLAIDTDALLVEVAWRCLVPTEFPLEALEARFETDPDAPLIKTREV</sequence>
<dbReference type="Pfam" id="PF09937">
    <property type="entry name" value="DUF2169"/>
    <property type="match status" value="1"/>
</dbReference>
<evidence type="ECO:0000313" key="2">
    <source>
        <dbReference type="EMBL" id="MBO3275759.1"/>
    </source>
</evidence>
<dbReference type="InterPro" id="IPR018683">
    <property type="entry name" value="DUF2169"/>
</dbReference>
<comment type="caution">
    <text evidence="2">The sequence shown here is derived from an EMBL/GenBank/DDBJ whole genome shotgun (WGS) entry which is preliminary data.</text>
</comment>
<organism evidence="2 3">
    <name type="scientific">Pseudomonas schmalbachii</name>
    <dbReference type="NCBI Taxonomy" id="2816993"/>
    <lineage>
        <taxon>Bacteria</taxon>
        <taxon>Pseudomonadati</taxon>
        <taxon>Pseudomonadota</taxon>
        <taxon>Gammaproteobacteria</taxon>
        <taxon>Pseudomonadales</taxon>
        <taxon>Pseudomonadaceae</taxon>
        <taxon>Pseudomonas</taxon>
    </lineage>
</organism>
<reference evidence="2 3" key="1">
    <citation type="submission" date="2020-12" db="EMBL/GenBank/DDBJ databases">
        <title>Pseudomonas schmalbachii sp. nov. isolated from millipede gut.</title>
        <authorList>
            <person name="Shelomi M."/>
        </authorList>
    </citation>
    <scope>NUCLEOTIDE SEQUENCE [LARGE SCALE GENOMIC DNA]</scope>
    <source>
        <strain evidence="2 3">Milli4</strain>
    </source>
</reference>
<accession>A0ABS3TT69</accession>
<dbReference type="Proteomes" id="UP000669060">
    <property type="component" value="Unassembled WGS sequence"/>
</dbReference>
<evidence type="ECO:0000259" key="1">
    <source>
        <dbReference type="Pfam" id="PF09937"/>
    </source>
</evidence>
<gene>
    <name evidence="2" type="ORF">JFY56_11030</name>
</gene>
<evidence type="ECO:0000313" key="3">
    <source>
        <dbReference type="Proteomes" id="UP000669060"/>
    </source>
</evidence>